<dbReference type="GO" id="GO:0005730">
    <property type="term" value="C:nucleolus"/>
    <property type="evidence" value="ECO:0007669"/>
    <property type="project" value="TreeGrafter"/>
</dbReference>
<dbReference type="InterPro" id="IPR023267">
    <property type="entry name" value="RCMT"/>
</dbReference>
<feature type="active site" description="Nucleophile" evidence="6">
    <location>
        <position position="592"/>
    </location>
</feature>
<dbReference type="PROSITE" id="PS51686">
    <property type="entry name" value="SAM_MT_RSMB_NOP"/>
    <property type="match status" value="1"/>
</dbReference>
<name>A0A8J5GWV1_ZINOF</name>
<evidence type="ECO:0000256" key="7">
    <source>
        <dbReference type="SAM" id="MobiDB-lite"/>
    </source>
</evidence>
<dbReference type="Gene3D" id="3.40.50.150">
    <property type="entry name" value="Vaccinia Virus protein VP39"/>
    <property type="match status" value="1"/>
</dbReference>
<dbReference type="Pfam" id="PF21153">
    <property type="entry name" value="NSUN5_N"/>
    <property type="match status" value="1"/>
</dbReference>
<feature type="binding site" evidence="6">
    <location>
        <position position="462"/>
    </location>
    <ligand>
        <name>S-adenosyl-L-methionine</name>
        <dbReference type="ChEBI" id="CHEBI:59789"/>
    </ligand>
</feature>
<feature type="domain" description="SAM-dependent MTase RsmB/NOP-type" evidence="8">
    <location>
        <begin position="348"/>
        <end position="658"/>
    </location>
</feature>
<keyword evidence="2 6" id="KW-0808">Transferase</keyword>
<keyword evidence="3 6" id="KW-0949">S-adenosyl-L-methionine</keyword>
<dbReference type="GO" id="GO:0008173">
    <property type="term" value="F:RNA methyltransferase activity"/>
    <property type="evidence" value="ECO:0007669"/>
    <property type="project" value="InterPro"/>
</dbReference>
<comment type="caution">
    <text evidence="9">The sequence shown here is derived from an EMBL/GenBank/DDBJ whole genome shotgun (WGS) entry which is preliminary data.</text>
</comment>
<feature type="binding site" evidence="6">
    <location>
        <position position="510"/>
    </location>
    <ligand>
        <name>S-adenosyl-L-methionine</name>
        <dbReference type="ChEBI" id="CHEBI:59789"/>
    </ligand>
</feature>
<dbReference type="InterPro" id="IPR001678">
    <property type="entry name" value="MeTrfase_RsmB-F_NOP2_dom"/>
</dbReference>
<feature type="binding site" evidence="6">
    <location>
        <position position="530"/>
    </location>
    <ligand>
        <name>S-adenosyl-L-methionine</name>
        <dbReference type="ChEBI" id="CHEBI:59789"/>
    </ligand>
</feature>
<dbReference type="FunFam" id="3.40.50.150:FF:000164">
    <property type="entry name" value="Methyltransferase NSUN5, putative"/>
    <property type="match status" value="1"/>
</dbReference>
<accession>A0A8J5GWV1</accession>
<feature type="region of interest" description="Disordered" evidence="7">
    <location>
        <begin position="1"/>
        <end position="24"/>
    </location>
</feature>
<keyword evidence="1 6" id="KW-0489">Methyltransferase</keyword>
<evidence type="ECO:0000256" key="4">
    <source>
        <dbReference type="ARBA" id="ARBA00022884"/>
    </source>
</evidence>
<feature type="binding site" evidence="6">
    <location>
        <begin position="438"/>
        <end position="444"/>
    </location>
    <ligand>
        <name>S-adenosyl-L-methionine</name>
        <dbReference type="ChEBI" id="CHEBI:59789"/>
    </ligand>
</feature>
<reference evidence="9 10" key="1">
    <citation type="submission" date="2020-08" db="EMBL/GenBank/DDBJ databases">
        <title>Plant Genome Project.</title>
        <authorList>
            <person name="Zhang R.-G."/>
        </authorList>
    </citation>
    <scope>NUCLEOTIDE SEQUENCE [LARGE SCALE GENOMIC DNA]</scope>
    <source>
        <tissue evidence="9">Rhizome</tissue>
    </source>
</reference>
<dbReference type="Proteomes" id="UP000734854">
    <property type="component" value="Unassembled WGS sequence"/>
</dbReference>
<evidence type="ECO:0000259" key="8">
    <source>
        <dbReference type="PROSITE" id="PS51686"/>
    </source>
</evidence>
<evidence type="ECO:0000313" key="10">
    <source>
        <dbReference type="Proteomes" id="UP000734854"/>
    </source>
</evidence>
<dbReference type="GO" id="GO:0070475">
    <property type="term" value="P:rRNA base methylation"/>
    <property type="evidence" value="ECO:0007669"/>
    <property type="project" value="TreeGrafter"/>
</dbReference>
<sequence>MAHPPPSKKGNVARNHRISSRNGAERSAYFARREAAGVLRRVIQDDAARRATASIKSLVYSPSVRNKKATFALVCQTLKCLPVIKDVLVATQILNNKWKKQAELVYVTLYDILFGQEIAMTGAVEKFLTLHKNKLEYALAKICAKRKVTKIEDLLQNNCVPGNILFLLLVCKLRKETGQIKPLLHFPMLHLLKLVGKTDGHILFCLPKCLLVLHFHPSFSFHSLPSAASHPLHPHTCRVTNTLEKGKSKKGLLYCSRSWLKGDKSKSHVHVNVDRMLISSRVLQYKASMQMWMPTESFADNILVLQCSEVFLKLEFSLDAQLTLDSSSYCIVFLNFHASFPFLFLFDMCLIAVACKPRYIRINTLKVDAEVVMQELGKTNIMVSRDDIIPEVLSLASGIDLHDHPLVCNGSIFLQGKASSMVAVALNPIPGWKVLDACAAPGNKTAHLAALMKGQGKIIACELNEDRLKTLEETIRRSGASSILSFIFLSIFYSKCNFTFPLYVDVMHGDFLDINTTAPLFKEVHAILLDPSCSGSGISAERLDHLLPSYEKGEDADACKSDRVKKLAAFQTKALLHALSFPAVERVVYSTCSVYQTENEDVIKSVLPFAKSLNFELVSPFPQWPHRGLPVFDGAEHLLRTNPKEDTEGFFIALFVRKSEKINRGNKSSPAKKLKRHNRYMPYPFCKLSAFWFHKRLMRQGSKKNEARKW</sequence>
<dbReference type="AlphaFoldDB" id="A0A8J5GWV1"/>
<evidence type="ECO:0000256" key="3">
    <source>
        <dbReference type="ARBA" id="ARBA00022691"/>
    </source>
</evidence>
<evidence type="ECO:0000256" key="5">
    <source>
        <dbReference type="ARBA" id="ARBA00053002"/>
    </source>
</evidence>
<evidence type="ECO:0000256" key="2">
    <source>
        <dbReference type="ARBA" id="ARBA00022679"/>
    </source>
</evidence>
<dbReference type="EMBL" id="JACMSC010000007">
    <property type="protein sequence ID" value="KAG6514422.1"/>
    <property type="molecule type" value="Genomic_DNA"/>
</dbReference>
<dbReference type="InterPro" id="IPR029063">
    <property type="entry name" value="SAM-dependent_MTases_sf"/>
</dbReference>
<evidence type="ECO:0000256" key="1">
    <source>
        <dbReference type="ARBA" id="ARBA00022603"/>
    </source>
</evidence>
<keyword evidence="10" id="KW-1185">Reference proteome</keyword>
<dbReference type="PANTHER" id="PTHR22807">
    <property type="entry name" value="NOP2 YEAST -RELATED NOL1/NOP2/FMU SUN DOMAIN-CONTAINING"/>
    <property type="match status" value="1"/>
</dbReference>
<gene>
    <name evidence="9" type="ORF">ZIOFF_024781</name>
</gene>
<dbReference type="Pfam" id="PF01189">
    <property type="entry name" value="Methyltr_RsmB-F"/>
    <property type="match status" value="1"/>
</dbReference>
<organism evidence="9 10">
    <name type="scientific">Zingiber officinale</name>
    <name type="common">Ginger</name>
    <name type="synonym">Amomum zingiber</name>
    <dbReference type="NCBI Taxonomy" id="94328"/>
    <lineage>
        <taxon>Eukaryota</taxon>
        <taxon>Viridiplantae</taxon>
        <taxon>Streptophyta</taxon>
        <taxon>Embryophyta</taxon>
        <taxon>Tracheophyta</taxon>
        <taxon>Spermatophyta</taxon>
        <taxon>Magnoliopsida</taxon>
        <taxon>Liliopsida</taxon>
        <taxon>Zingiberales</taxon>
        <taxon>Zingiberaceae</taxon>
        <taxon>Zingiber</taxon>
    </lineage>
</organism>
<dbReference type="InterPro" id="IPR049560">
    <property type="entry name" value="MeTrfase_RsmB-F_NOP2_cat"/>
</dbReference>
<keyword evidence="4 6" id="KW-0694">RNA-binding</keyword>
<comment type="similarity">
    <text evidence="6">Belongs to the class I-like SAM-binding methyltransferase superfamily. RsmB/NOP family.</text>
</comment>
<dbReference type="Gene3D" id="3.30.70.1170">
    <property type="entry name" value="Sun protein, domain 3"/>
    <property type="match status" value="1"/>
</dbReference>
<dbReference type="InterPro" id="IPR048889">
    <property type="entry name" value="NSUN5_RCM1_N"/>
</dbReference>
<dbReference type="SUPFAM" id="SSF53335">
    <property type="entry name" value="S-adenosyl-L-methionine-dependent methyltransferases"/>
    <property type="match status" value="1"/>
</dbReference>
<proteinExistence type="inferred from homology"/>
<dbReference type="GO" id="GO:0003723">
    <property type="term" value="F:RNA binding"/>
    <property type="evidence" value="ECO:0007669"/>
    <property type="project" value="UniProtKB-UniRule"/>
</dbReference>
<evidence type="ECO:0000256" key="6">
    <source>
        <dbReference type="PROSITE-ProRule" id="PRU01023"/>
    </source>
</evidence>
<comment type="catalytic activity">
    <reaction evidence="5">
        <text>a cytidine in 25S rRNA + S-adenosyl-L-methionine = a 5-methylcytidine in 25S rRNA + S-adenosyl-L-homocysteine + H(+)</text>
        <dbReference type="Rhea" id="RHEA:47780"/>
        <dbReference type="Rhea" id="RHEA-COMP:11911"/>
        <dbReference type="Rhea" id="RHEA-COMP:11912"/>
        <dbReference type="ChEBI" id="CHEBI:15378"/>
        <dbReference type="ChEBI" id="CHEBI:57856"/>
        <dbReference type="ChEBI" id="CHEBI:59789"/>
        <dbReference type="ChEBI" id="CHEBI:74483"/>
        <dbReference type="ChEBI" id="CHEBI:82748"/>
    </reaction>
</comment>
<dbReference type="PANTHER" id="PTHR22807:SF4">
    <property type="entry name" value="28S RRNA (CYTOSINE-C(5))-METHYLTRANSFERASE"/>
    <property type="match status" value="1"/>
</dbReference>
<protein>
    <recommendedName>
        <fullName evidence="8">SAM-dependent MTase RsmB/NOP-type domain-containing protein</fullName>
    </recommendedName>
</protein>
<evidence type="ECO:0000313" key="9">
    <source>
        <dbReference type="EMBL" id="KAG6514422.1"/>
    </source>
</evidence>
<dbReference type="PRINTS" id="PR02008">
    <property type="entry name" value="RCMTFAMILY"/>
</dbReference>